<protein>
    <submittedName>
        <fullName evidence="3">Curved DNA-binding protein</fullName>
    </submittedName>
    <submittedName>
        <fullName evidence="4">Heat shock protein DNAJ</fullName>
    </submittedName>
</protein>
<feature type="transmembrane region" description="Helical" evidence="1">
    <location>
        <begin position="319"/>
        <end position="342"/>
    </location>
</feature>
<proteinExistence type="predicted"/>
<comment type="caution">
    <text evidence="3">The sequence shown here is derived from an EMBL/GenBank/DDBJ whole genome shotgun (WGS) entry which is preliminary data.</text>
</comment>
<dbReference type="InterPro" id="IPR001623">
    <property type="entry name" value="DnaJ_domain"/>
</dbReference>
<dbReference type="EMBL" id="ATMH01007657">
    <property type="protein sequence ID" value="EPY23564.1"/>
    <property type="molecule type" value="Genomic_DNA"/>
</dbReference>
<gene>
    <name evidence="5" type="ORF">STCU_01164</name>
    <name evidence="4" type="ORF">STCU_07494</name>
    <name evidence="3" type="ORF">STCU_07657</name>
</gene>
<dbReference type="GO" id="GO:0051082">
    <property type="term" value="F:unfolded protein binding"/>
    <property type="evidence" value="ECO:0007669"/>
    <property type="project" value="TreeGrafter"/>
</dbReference>
<evidence type="ECO:0000313" key="4">
    <source>
        <dbReference type="EMBL" id="EPY23746.1"/>
    </source>
</evidence>
<dbReference type="Pfam" id="PF00226">
    <property type="entry name" value="DnaJ"/>
    <property type="match status" value="1"/>
</dbReference>
<keyword evidence="1" id="KW-1133">Transmembrane helix</keyword>
<evidence type="ECO:0000313" key="5">
    <source>
        <dbReference type="EMBL" id="EPY35272.1"/>
    </source>
</evidence>
<dbReference type="EMBL" id="ATMH01007494">
    <property type="protein sequence ID" value="EPY23746.1"/>
    <property type="molecule type" value="Genomic_DNA"/>
</dbReference>
<dbReference type="SMART" id="SM00271">
    <property type="entry name" value="DnaJ"/>
    <property type="match status" value="1"/>
</dbReference>
<dbReference type="PRINTS" id="PR00625">
    <property type="entry name" value="JDOMAIN"/>
</dbReference>
<dbReference type="PANTHER" id="PTHR43096:SF71">
    <property type="entry name" value="PROTEIN DNAJ, PUTATIVE-RELATED"/>
    <property type="match status" value="1"/>
</dbReference>
<dbReference type="Proteomes" id="UP000015354">
    <property type="component" value="Unassembled WGS sequence"/>
</dbReference>
<dbReference type="PANTHER" id="PTHR43096">
    <property type="entry name" value="DNAJ HOMOLOG 1, MITOCHONDRIAL-RELATED"/>
    <property type="match status" value="1"/>
</dbReference>
<evidence type="ECO:0000259" key="2">
    <source>
        <dbReference type="PROSITE" id="PS50076"/>
    </source>
</evidence>
<dbReference type="GO" id="GO:0003677">
    <property type="term" value="F:DNA binding"/>
    <property type="evidence" value="ECO:0007669"/>
    <property type="project" value="UniProtKB-KW"/>
</dbReference>
<accession>S9U463</accession>
<keyword evidence="1" id="KW-0472">Membrane</keyword>
<dbReference type="GO" id="GO:0042026">
    <property type="term" value="P:protein refolding"/>
    <property type="evidence" value="ECO:0007669"/>
    <property type="project" value="TreeGrafter"/>
</dbReference>
<dbReference type="SUPFAM" id="SSF46565">
    <property type="entry name" value="Chaperone J-domain"/>
    <property type="match status" value="1"/>
</dbReference>
<evidence type="ECO:0000313" key="3">
    <source>
        <dbReference type="EMBL" id="EPY23564.1"/>
    </source>
</evidence>
<dbReference type="OrthoDB" id="10250354at2759"/>
<keyword evidence="1" id="KW-0812">Transmembrane</keyword>
<organism evidence="3 6">
    <name type="scientific">Strigomonas culicis</name>
    <dbReference type="NCBI Taxonomy" id="28005"/>
    <lineage>
        <taxon>Eukaryota</taxon>
        <taxon>Discoba</taxon>
        <taxon>Euglenozoa</taxon>
        <taxon>Kinetoplastea</taxon>
        <taxon>Metakinetoplastina</taxon>
        <taxon>Trypanosomatida</taxon>
        <taxon>Trypanosomatidae</taxon>
        <taxon>Strigomonadinae</taxon>
        <taxon>Strigomonas</taxon>
    </lineage>
</organism>
<evidence type="ECO:0000313" key="6">
    <source>
        <dbReference type="Proteomes" id="UP000015354"/>
    </source>
</evidence>
<feature type="domain" description="J" evidence="2">
    <location>
        <begin position="68"/>
        <end position="132"/>
    </location>
</feature>
<dbReference type="EMBL" id="ATMH01001164">
    <property type="protein sequence ID" value="EPY35272.1"/>
    <property type="molecule type" value="Genomic_DNA"/>
</dbReference>
<dbReference type="PROSITE" id="PS50076">
    <property type="entry name" value="DNAJ_2"/>
    <property type="match status" value="1"/>
</dbReference>
<reference evidence="3 6" key="1">
    <citation type="journal article" date="2013" name="PLoS ONE">
        <title>Predicting the Proteins of Angomonas deanei, Strigomonas culicis and Their Respective Endosymbionts Reveals New Aspects of the Trypanosomatidae Family.</title>
        <authorList>
            <person name="Motta M.C."/>
            <person name="Martins A.C."/>
            <person name="de Souza S.S."/>
            <person name="Catta-Preta C.M."/>
            <person name="Silva R."/>
            <person name="Klein C.C."/>
            <person name="de Almeida L.G."/>
            <person name="de Lima Cunha O."/>
            <person name="Ciapina L.P."/>
            <person name="Brocchi M."/>
            <person name="Colabardini A.C."/>
            <person name="de Araujo Lima B."/>
            <person name="Machado C.R."/>
            <person name="de Almeida Soares C.M."/>
            <person name="Probst C.M."/>
            <person name="de Menezes C.B."/>
            <person name="Thompson C.E."/>
            <person name="Bartholomeu D.C."/>
            <person name="Gradia D.F."/>
            <person name="Pavoni D.P."/>
            <person name="Grisard E.C."/>
            <person name="Fantinatti-Garboggini F."/>
            <person name="Marchini F.K."/>
            <person name="Rodrigues-Luiz G.F."/>
            <person name="Wagner G."/>
            <person name="Goldman G.H."/>
            <person name="Fietto J.L."/>
            <person name="Elias M.C."/>
            <person name="Goldman M.H."/>
            <person name="Sagot M.F."/>
            <person name="Pereira M."/>
            <person name="Stoco P.H."/>
            <person name="de Mendonca-Neto R.P."/>
            <person name="Teixeira S.M."/>
            <person name="Maciel T.E."/>
            <person name="de Oliveira Mendes T.A."/>
            <person name="Urmenyi T.P."/>
            <person name="de Souza W."/>
            <person name="Schenkman S."/>
            <person name="de Vasconcelos A.T."/>
        </authorList>
    </citation>
    <scope>NUCLEOTIDE SEQUENCE [LARGE SCALE GENOMIC DNA]</scope>
</reference>
<keyword evidence="3" id="KW-0238">DNA-binding</keyword>
<dbReference type="AlphaFoldDB" id="S9U463"/>
<keyword evidence="6" id="KW-1185">Reference proteome</keyword>
<dbReference type="Gene3D" id="1.10.287.110">
    <property type="entry name" value="DnaJ domain"/>
    <property type="match status" value="1"/>
</dbReference>
<evidence type="ECO:0000256" key="1">
    <source>
        <dbReference type="SAM" id="Phobius"/>
    </source>
</evidence>
<keyword evidence="4" id="KW-0346">Stress response</keyword>
<dbReference type="InterPro" id="IPR036869">
    <property type="entry name" value="J_dom_sf"/>
</dbReference>
<reference evidence="3" key="2">
    <citation type="submission" date="2013-03" db="EMBL/GenBank/DDBJ databases">
        <authorList>
            <person name="Motta M.C.M."/>
            <person name="Martins A.C.A."/>
            <person name="Preta C.M.C.C."/>
            <person name="Silva R."/>
            <person name="de Souza S.S."/>
            <person name="Klein C.C."/>
            <person name="de Almeida L.G.P."/>
            <person name="Cunha O.L."/>
            <person name="Colabardini A.C."/>
            <person name="Lima B.A."/>
            <person name="Machado C.R."/>
            <person name="Soares C.M.A."/>
            <person name="de Menezes C.B.A."/>
            <person name="Bartolomeu D.C."/>
            <person name="Grisard E.C."/>
            <person name="Fantinatti-Garboggini F."/>
            <person name="Rodrigues-Luiz G.F."/>
            <person name="Wagner G."/>
            <person name="Goldman G.H."/>
            <person name="Fietto J.L.R."/>
            <person name="Ciapina L.P."/>
            <person name="Brocchi M."/>
            <person name="Elias M.C."/>
            <person name="Goldman M.H.S."/>
            <person name="Sagot M.-F."/>
            <person name="Pereira M."/>
            <person name="Stoco P.H."/>
            <person name="Teixeira S.M.R."/>
            <person name="de Mendonca-Neto R.P."/>
            <person name="Maciel T.E.F."/>
            <person name="Mendes T.A.O."/>
            <person name="Urmenyi T.P."/>
            <person name="Teixeira M.M.G."/>
            <person name="de Camargo E.F.P."/>
            <person name="de Sousa W."/>
            <person name="Schenkman S."/>
            <person name="de Vasconcelos A.T.R."/>
        </authorList>
    </citation>
    <scope>NUCLEOTIDE SEQUENCE</scope>
</reference>
<dbReference type="CDD" id="cd06257">
    <property type="entry name" value="DnaJ"/>
    <property type="match status" value="1"/>
</dbReference>
<name>S9U463_9TRYP</name>
<sequence length="365" mass="41063">MRLGVFPRRAAFSFLTRPYSSRTYAAFGPSGASSVRRPMLPGSFSAPRAAAGAPFTFSARNFSSTSEDYYATLGVSANATQDEIKAAYKKLALQFHPDRNHEAGAEEKFKTISAAYNVVGNKEKRREYDAQRSMFNASAGRPTGGGAQTHQGFPGYGGHNAYQYREMSKEEADRLFREIFGGMRVEQIFRNFEEELRKGNMRSNRGGVNVGHSFNSSDQTFRPFFTTHSSTSQFVDAYGNRMEETVYQDGSGHRYTVRRSSSSDPNASVNQTADDYFKNHKKSSDGRVHFGRSSVKYNAPNTDFTQQLMGVRSHGRSPLVGILLLFAWFIVITTLLYCFIYFMARHPIFTTALFFILLAGRIRRF</sequence>
<dbReference type="GO" id="GO:0005737">
    <property type="term" value="C:cytoplasm"/>
    <property type="evidence" value="ECO:0007669"/>
    <property type="project" value="TreeGrafter"/>
</dbReference>